<sequence>MPGSQSPSRGGRCGSRSTRAHRSPRTSQAPSQSPRRRRTSKGRAAREPRLQAVPEAARAAVRLGGRDGWSVARPVRGAWVRGTLCVRVGTCVSQCHIARLPLGSAPGLCRQPFHRPASLLVAGQPGDRPAKQPSLHVFRARPLPFREESRHPAESSEPCPQITGYSGLPMEELSQSSTA</sequence>
<dbReference type="KEGG" id="mcal:110304552"/>
<evidence type="ECO:0000313" key="2">
    <source>
        <dbReference type="Proteomes" id="UP000515126"/>
    </source>
</evidence>
<protein>
    <submittedName>
        <fullName evidence="3">Uncharacterized protein LOC110304552</fullName>
    </submittedName>
</protein>
<dbReference type="GeneID" id="110304552"/>
<proteinExistence type="predicted"/>
<keyword evidence="2" id="KW-1185">Reference proteome</keyword>
<dbReference type="Proteomes" id="UP000515126">
    <property type="component" value="Chromosome 11"/>
</dbReference>
<organism evidence="2 3">
    <name type="scientific">Mus caroli</name>
    <name type="common">Ryukyu mouse</name>
    <name type="synonym">Ricefield mouse</name>
    <dbReference type="NCBI Taxonomy" id="10089"/>
    <lineage>
        <taxon>Eukaryota</taxon>
        <taxon>Metazoa</taxon>
        <taxon>Chordata</taxon>
        <taxon>Craniata</taxon>
        <taxon>Vertebrata</taxon>
        <taxon>Euteleostomi</taxon>
        <taxon>Mammalia</taxon>
        <taxon>Eutheria</taxon>
        <taxon>Euarchontoglires</taxon>
        <taxon>Glires</taxon>
        <taxon>Rodentia</taxon>
        <taxon>Myomorpha</taxon>
        <taxon>Muroidea</taxon>
        <taxon>Muridae</taxon>
        <taxon>Murinae</taxon>
        <taxon>Mus</taxon>
        <taxon>Mus</taxon>
    </lineage>
</organism>
<name>A0A6P5QN38_MUSCR</name>
<feature type="compositionally biased region" description="Basic and acidic residues" evidence="1">
    <location>
        <begin position="144"/>
        <end position="154"/>
    </location>
</feature>
<feature type="region of interest" description="Disordered" evidence="1">
    <location>
        <begin position="1"/>
        <end position="52"/>
    </location>
</feature>
<dbReference type="RefSeq" id="XP_021031608.1">
    <property type="nucleotide sequence ID" value="XM_021175949.2"/>
</dbReference>
<accession>A0A6P5QN38</accession>
<feature type="compositionally biased region" description="Low complexity" evidence="1">
    <location>
        <begin position="1"/>
        <end position="17"/>
    </location>
</feature>
<evidence type="ECO:0000313" key="3">
    <source>
        <dbReference type="RefSeq" id="XP_021031608.1"/>
    </source>
</evidence>
<gene>
    <name evidence="3" type="primary">LOC110304552</name>
</gene>
<evidence type="ECO:0000256" key="1">
    <source>
        <dbReference type="SAM" id="MobiDB-lite"/>
    </source>
</evidence>
<feature type="compositionally biased region" description="Basic residues" evidence="1">
    <location>
        <begin position="34"/>
        <end position="43"/>
    </location>
</feature>
<feature type="region of interest" description="Disordered" evidence="1">
    <location>
        <begin position="121"/>
        <end position="179"/>
    </location>
</feature>
<reference evidence="3" key="1">
    <citation type="submission" date="2025-08" db="UniProtKB">
        <authorList>
            <consortium name="RefSeq"/>
        </authorList>
    </citation>
    <scope>IDENTIFICATION</scope>
</reference>
<dbReference type="AlphaFoldDB" id="A0A6P5QN38"/>